<feature type="transmembrane region" description="Helical" evidence="1">
    <location>
        <begin position="47"/>
        <end position="66"/>
    </location>
</feature>
<sequence>MTITTLDDQSTLCLLQSRTFEQHKEIELSLDDTHSALRSLQGTVDGVVLAILSFAWLAILNTVYVLPRDEEIGQTIYIVILFLALALAFVYHTLWDIDGDGVRFFFRRALQVGETCIIDGYV</sequence>
<dbReference type="AlphaFoldDB" id="A0AAV6K4S5"/>
<evidence type="ECO:0000313" key="3">
    <source>
        <dbReference type="Proteomes" id="UP000823749"/>
    </source>
</evidence>
<dbReference type="EMBL" id="JACTNZ010000005">
    <property type="protein sequence ID" value="KAG5547369.1"/>
    <property type="molecule type" value="Genomic_DNA"/>
</dbReference>
<evidence type="ECO:0000313" key="2">
    <source>
        <dbReference type="EMBL" id="KAG5547369.1"/>
    </source>
</evidence>
<name>A0AAV6K4S5_9ERIC</name>
<gene>
    <name evidence="2" type="ORF">RHGRI_013154</name>
</gene>
<keyword evidence="3" id="KW-1185">Reference proteome</keyword>
<dbReference type="Proteomes" id="UP000823749">
    <property type="component" value="Chromosome 5"/>
</dbReference>
<protein>
    <submittedName>
        <fullName evidence="2">Uncharacterized protein</fullName>
    </submittedName>
</protein>
<keyword evidence="1" id="KW-1133">Transmembrane helix</keyword>
<proteinExistence type="predicted"/>
<evidence type="ECO:0000256" key="1">
    <source>
        <dbReference type="SAM" id="Phobius"/>
    </source>
</evidence>
<keyword evidence="1" id="KW-0812">Transmembrane</keyword>
<feature type="transmembrane region" description="Helical" evidence="1">
    <location>
        <begin position="75"/>
        <end position="94"/>
    </location>
</feature>
<organism evidence="2 3">
    <name type="scientific">Rhododendron griersonianum</name>
    <dbReference type="NCBI Taxonomy" id="479676"/>
    <lineage>
        <taxon>Eukaryota</taxon>
        <taxon>Viridiplantae</taxon>
        <taxon>Streptophyta</taxon>
        <taxon>Embryophyta</taxon>
        <taxon>Tracheophyta</taxon>
        <taxon>Spermatophyta</taxon>
        <taxon>Magnoliopsida</taxon>
        <taxon>eudicotyledons</taxon>
        <taxon>Gunneridae</taxon>
        <taxon>Pentapetalae</taxon>
        <taxon>asterids</taxon>
        <taxon>Ericales</taxon>
        <taxon>Ericaceae</taxon>
        <taxon>Ericoideae</taxon>
        <taxon>Rhodoreae</taxon>
        <taxon>Rhododendron</taxon>
    </lineage>
</organism>
<reference evidence="2" key="1">
    <citation type="submission" date="2020-08" db="EMBL/GenBank/DDBJ databases">
        <title>Plant Genome Project.</title>
        <authorList>
            <person name="Zhang R.-G."/>
        </authorList>
    </citation>
    <scope>NUCLEOTIDE SEQUENCE</scope>
    <source>
        <strain evidence="2">WSP0</strain>
        <tissue evidence="2">Leaf</tissue>
    </source>
</reference>
<accession>A0AAV6K4S5</accession>
<comment type="caution">
    <text evidence="2">The sequence shown here is derived from an EMBL/GenBank/DDBJ whole genome shotgun (WGS) entry which is preliminary data.</text>
</comment>
<keyword evidence="1" id="KW-0472">Membrane</keyword>